<proteinExistence type="predicted"/>
<name>A0A6H5GTF8_9HEMI</name>
<dbReference type="EMBL" id="CADCXU010019315">
    <property type="protein sequence ID" value="CAB0007719.1"/>
    <property type="molecule type" value="Genomic_DNA"/>
</dbReference>
<organism evidence="1 2">
    <name type="scientific">Nesidiocoris tenuis</name>
    <dbReference type="NCBI Taxonomy" id="355587"/>
    <lineage>
        <taxon>Eukaryota</taxon>
        <taxon>Metazoa</taxon>
        <taxon>Ecdysozoa</taxon>
        <taxon>Arthropoda</taxon>
        <taxon>Hexapoda</taxon>
        <taxon>Insecta</taxon>
        <taxon>Pterygota</taxon>
        <taxon>Neoptera</taxon>
        <taxon>Paraneoptera</taxon>
        <taxon>Hemiptera</taxon>
        <taxon>Heteroptera</taxon>
        <taxon>Panheteroptera</taxon>
        <taxon>Cimicomorpha</taxon>
        <taxon>Miridae</taxon>
        <taxon>Dicyphina</taxon>
        <taxon>Nesidiocoris</taxon>
    </lineage>
</organism>
<dbReference type="Proteomes" id="UP000479000">
    <property type="component" value="Unassembled WGS sequence"/>
</dbReference>
<evidence type="ECO:0000313" key="2">
    <source>
        <dbReference type="Proteomes" id="UP000479000"/>
    </source>
</evidence>
<keyword evidence="2" id="KW-1185">Reference proteome</keyword>
<gene>
    <name evidence="1" type="ORF">NTEN_LOCUS12984</name>
</gene>
<feature type="non-terminal residue" evidence="1">
    <location>
        <position position="99"/>
    </location>
</feature>
<sequence>MSAPSAQIPMKYRVWTTTANDDIADILTSFGMDTPENDRNVENYPVPKEVLQKRRKEFAVGDTRKRKVATRKVVDRFAPEPISKDLDDVTVTEIDSIEE</sequence>
<dbReference type="OrthoDB" id="20573at2759"/>
<protein>
    <submittedName>
        <fullName evidence="1">Uncharacterized protein</fullName>
    </submittedName>
</protein>
<evidence type="ECO:0000313" key="1">
    <source>
        <dbReference type="EMBL" id="CAB0007719.1"/>
    </source>
</evidence>
<dbReference type="AlphaFoldDB" id="A0A6H5GTF8"/>
<accession>A0A6H5GTF8</accession>
<reference evidence="1 2" key="1">
    <citation type="submission" date="2020-02" db="EMBL/GenBank/DDBJ databases">
        <authorList>
            <person name="Ferguson B K."/>
        </authorList>
    </citation>
    <scope>NUCLEOTIDE SEQUENCE [LARGE SCALE GENOMIC DNA]</scope>
</reference>